<gene>
    <name evidence="1" type="ORF">ARHIZOSPH14_07220</name>
</gene>
<evidence type="ECO:0000313" key="2">
    <source>
        <dbReference type="Proteomes" id="UP001144396"/>
    </source>
</evidence>
<dbReference type="RefSeq" id="WP_281882481.1">
    <property type="nucleotide sequence ID" value="NZ_BSDP01000001.1"/>
</dbReference>
<evidence type="ECO:0000313" key="1">
    <source>
        <dbReference type="EMBL" id="GLI26480.1"/>
    </source>
</evidence>
<proteinExistence type="predicted"/>
<sequence length="111" mass="11512">MPVVTVLAPPHPQALALLRSIADAVADAIGGGRGDVIAQSATCTASVASGADVVDPWIVVTIQGSARPHERMDRARSAAEAVVRDWARRTGTSLGGVWTQWQCPESAVPTT</sequence>
<accession>A0A9W6CVJ6</accession>
<dbReference type="AlphaFoldDB" id="A0A9W6CVJ6"/>
<comment type="caution">
    <text evidence="1">The sequence shown here is derived from an EMBL/GenBank/DDBJ whole genome shotgun (WGS) entry which is preliminary data.</text>
</comment>
<protein>
    <submittedName>
        <fullName evidence="1">Uncharacterized protein</fullName>
    </submittedName>
</protein>
<organism evidence="1 2">
    <name type="scientific">Agromyces rhizosphaerae</name>
    <dbReference type="NCBI Taxonomy" id="88374"/>
    <lineage>
        <taxon>Bacteria</taxon>
        <taxon>Bacillati</taxon>
        <taxon>Actinomycetota</taxon>
        <taxon>Actinomycetes</taxon>
        <taxon>Micrococcales</taxon>
        <taxon>Microbacteriaceae</taxon>
        <taxon>Agromyces</taxon>
    </lineage>
</organism>
<name>A0A9W6CVJ6_9MICO</name>
<dbReference type="Proteomes" id="UP001144396">
    <property type="component" value="Unassembled WGS sequence"/>
</dbReference>
<reference evidence="1" key="1">
    <citation type="submission" date="2022-12" db="EMBL/GenBank/DDBJ databases">
        <title>Reference genome sequencing for broad-spectrum identification of bacterial and archaeal isolates by mass spectrometry.</title>
        <authorList>
            <person name="Sekiguchi Y."/>
            <person name="Tourlousse D.M."/>
        </authorList>
    </citation>
    <scope>NUCLEOTIDE SEQUENCE</scope>
    <source>
        <strain evidence="1">14</strain>
    </source>
</reference>
<dbReference type="EMBL" id="BSDP01000001">
    <property type="protein sequence ID" value="GLI26480.1"/>
    <property type="molecule type" value="Genomic_DNA"/>
</dbReference>
<keyword evidence="2" id="KW-1185">Reference proteome</keyword>